<organism evidence="2 3">
    <name type="scientific">Vigna unguiculata</name>
    <name type="common">Cowpea</name>
    <dbReference type="NCBI Taxonomy" id="3917"/>
    <lineage>
        <taxon>Eukaryota</taxon>
        <taxon>Viridiplantae</taxon>
        <taxon>Streptophyta</taxon>
        <taxon>Embryophyta</taxon>
        <taxon>Tracheophyta</taxon>
        <taxon>Spermatophyta</taxon>
        <taxon>Magnoliopsida</taxon>
        <taxon>eudicotyledons</taxon>
        <taxon>Gunneridae</taxon>
        <taxon>Pentapetalae</taxon>
        <taxon>rosids</taxon>
        <taxon>fabids</taxon>
        <taxon>Fabales</taxon>
        <taxon>Fabaceae</taxon>
        <taxon>Papilionoideae</taxon>
        <taxon>50 kb inversion clade</taxon>
        <taxon>NPAAA clade</taxon>
        <taxon>indigoferoid/millettioid clade</taxon>
        <taxon>Phaseoleae</taxon>
        <taxon>Vigna</taxon>
    </lineage>
</organism>
<protein>
    <submittedName>
        <fullName evidence="2">Uncharacterized protein</fullName>
    </submittedName>
</protein>
<feature type="region of interest" description="Disordered" evidence="1">
    <location>
        <begin position="42"/>
        <end position="66"/>
    </location>
</feature>
<evidence type="ECO:0000313" key="2">
    <source>
        <dbReference type="EMBL" id="QCD79504.1"/>
    </source>
</evidence>
<accession>A0A4D6KZE8</accession>
<reference evidence="2 3" key="1">
    <citation type="submission" date="2019-04" db="EMBL/GenBank/DDBJ databases">
        <title>An improved genome assembly and genetic linkage map for asparagus bean, Vigna unguiculata ssp. sesquipedialis.</title>
        <authorList>
            <person name="Xia Q."/>
            <person name="Zhang R."/>
            <person name="Dong Y."/>
        </authorList>
    </citation>
    <scope>NUCLEOTIDE SEQUENCE [LARGE SCALE GENOMIC DNA]</scope>
    <source>
        <tissue evidence="2">Leaf</tissue>
    </source>
</reference>
<sequence>MYNFHALKITDVWSPSRTKEKSQDKRKTTWYCNVNTIRSSLKGNGNGVVMKNGGGSVRGESEAEEW</sequence>
<evidence type="ECO:0000256" key="1">
    <source>
        <dbReference type="SAM" id="MobiDB-lite"/>
    </source>
</evidence>
<gene>
    <name evidence="2" type="ORF">DEO72_LG1g3146</name>
</gene>
<evidence type="ECO:0000313" key="3">
    <source>
        <dbReference type="Proteomes" id="UP000501690"/>
    </source>
</evidence>
<proteinExistence type="predicted"/>
<dbReference type="Proteomes" id="UP000501690">
    <property type="component" value="Linkage Group LG1"/>
</dbReference>
<keyword evidence="3" id="KW-1185">Reference proteome</keyword>
<dbReference type="EMBL" id="CP039345">
    <property type="protein sequence ID" value="QCD79504.1"/>
    <property type="molecule type" value="Genomic_DNA"/>
</dbReference>
<name>A0A4D6KZE8_VIGUN</name>
<dbReference type="AlphaFoldDB" id="A0A4D6KZE8"/>